<protein>
    <recommendedName>
        <fullName evidence="4">WxL domain-containing protein</fullName>
    </recommendedName>
</protein>
<gene>
    <name evidence="2" type="ORF">MKQ68_01295</name>
</gene>
<proteinExistence type="predicted"/>
<reference evidence="2" key="1">
    <citation type="submission" date="2022-10" db="EMBL/GenBank/DDBJ databases">
        <title>Chitinophaga sp. nov., isolated from soil.</title>
        <authorList>
            <person name="Jeon C.O."/>
        </authorList>
    </citation>
    <scope>NUCLEOTIDE SEQUENCE</scope>
    <source>
        <strain evidence="2">R8</strain>
    </source>
</reference>
<dbReference type="Proteomes" id="UP001162741">
    <property type="component" value="Chromosome"/>
</dbReference>
<keyword evidence="3" id="KW-1185">Reference proteome</keyword>
<evidence type="ECO:0000313" key="3">
    <source>
        <dbReference type="Proteomes" id="UP001162741"/>
    </source>
</evidence>
<keyword evidence="1" id="KW-0732">Signal</keyword>
<organism evidence="2 3">
    <name type="scientific">Chitinophaga horti</name>
    <dbReference type="NCBI Taxonomy" id="2920382"/>
    <lineage>
        <taxon>Bacteria</taxon>
        <taxon>Pseudomonadati</taxon>
        <taxon>Bacteroidota</taxon>
        <taxon>Chitinophagia</taxon>
        <taxon>Chitinophagales</taxon>
        <taxon>Chitinophagaceae</taxon>
        <taxon>Chitinophaga</taxon>
    </lineage>
</organism>
<sequence>MKRILYITQTFTLSCVLSTLLILGALKVSANDAGLISEDDKTKTTKKTEVKLNLSAMPKKGLSLDAGFKYSGILNSEFKLIDNNTVNVKSIMTYKKGNVTYVVPYSFQVPQQAGNKYHQLQINLPLRRG</sequence>
<accession>A0ABY6J2W1</accession>
<dbReference type="RefSeq" id="WP_264281752.1">
    <property type="nucleotide sequence ID" value="NZ_CP107006.1"/>
</dbReference>
<name>A0ABY6J2W1_9BACT</name>
<feature type="signal peptide" evidence="1">
    <location>
        <begin position="1"/>
        <end position="30"/>
    </location>
</feature>
<evidence type="ECO:0008006" key="4">
    <source>
        <dbReference type="Google" id="ProtNLM"/>
    </source>
</evidence>
<evidence type="ECO:0000256" key="1">
    <source>
        <dbReference type="SAM" id="SignalP"/>
    </source>
</evidence>
<evidence type="ECO:0000313" key="2">
    <source>
        <dbReference type="EMBL" id="UYQ93736.1"/>
    </source>
</evidence>
<feature type="chain" id="PRO_5046880139" description="WxL domain-containing protein" evidence="1">
    <location>
        <begin position="31"/>
        <end position="129"/>
    </location>
</feature>
<dbReference type="PROSITE" id="PS51257">
    <property type="entry name" value="PROKAR_LIPOPROTEIN"/>
    <property type="match status" value="1"/>
</dbReference>
<dbReference type="EMBL" id="CP107006">
    <property type="protein sequence ID" value="UYQ93736.1"/>
    <property type="molecule type" value="Genomic_DNA"/>
</dbReference>